<name>R4K740_CLOPA</name>
<evidence type="ECO:0000313" key="3">
    <source>
        <dbReference type="Proteomes" id="UP000013523"/>
    </source>
</evidence>
<dbReference type="KEGG" id="cpas:Clopa_1368"/>
<reference evidence="2 3" key="1">
    <citation type="submission" date="2012-01" db="EMBL/GenBank/DDBJ databases">
        <title>Complete sequence of chromosome of Clostridium pasteurianum BC1.</title>
        <authorList>
            <consortium name="US DOE Joint Genome Institute"/>
            <person name="Lucas S."/>
            <person name="Han J."/>
            <person name="Lapidus A."/>
            <person name="Cheng J.-F."/>
            <person name="Goodwin L."/>
            <person name="Pitluck S."/>
            <person name="Peters L."/>
            <person name="Mikhailova N."/>
            <person name="Teshima H."/>
            <person name="Detter J.C."/>
            <person name="Han C."/>
            <person name="Tapia R."/>
            <person name="Land M."/>
            <person name="Hauser L."/>
            <person name="Kyrpides N."/>
            <person name="Ivanova N."/>
            <person name="Pagani I."/>
            <person name="Dunn J."/>
            <person name="Taghavi S."/>
            <person name="Francis A."/>
            <person name="van der Lelie D."/>
            <person name="Woyke T."/>
        </authorList>
    </citation>
    <scope>NUCLEOTIDE SEQUENCE [LARGE SCALE GENOMIC DNA]</scope>
    <source>
        <strain evidence="2 3">BC1</strain>
    </source>
</reference>
<keyword evidence="3" id="KW-1185">Reference proteome</keyword>
<evidence type="ECO:0000313" key="2">
    <source>
        <dbReference type="EMBL" id="AGK96349.1"/>
    </source>
</evidence>
<dbReference type="EMBL" id="CP003261">
    <property type="protein sequence ID" value="AGK96349.1"/>
    <property type="molecule type" value="Genomic_DNA"/>
</dbReference>
<evidence type="ECO:0000256" key="1">
    <source>
        <dbReference type="SAM" id="Phobius"/>
    </source>
</evidence>
<dbReference type="STRING" id="86416.Clopa_1368"/>
<feature type="transmembrane region" description="Helical" evidence="1">
    <location>
        <begin position="96"/>
        <end position="114"/>
    </location>
</feature>
<dbReference type="PATRIC" id="fig|86416.3.peg.1368"/>
<dbReference type="HOGENOM" id="CLU_1737376_0_0_9"/>
<keyword evidence="1" id="KW-0472">Membrane</keyword>
<keyword evidence="1" id="KW-1133">Transmembrane helix</keyword>
<dbReference type="RefSeq" id="WP_015614671.1">
    <property type="nucleotide sequence ID" value="NC_021182.1"/>
</dbReference>
<organism evidence="2 3">
    <name type="scientific">Clostridium pasteurianum BC1</name>
    <dbReference type="NCBI Taxonomy" id="86416"/>
    <lineage>
        <taxon>Bacteria</taxon>
        <taxon>Bacillati</taxon>
        <taxon>Bacillota</taxon>
        <taxon>Clostridia</taxon>
        <taxon>Eubacteriales</taxon>
        <taxon>Clostridiaceae</taxon>
        <taxon>Clostridium</taxon>
    </lineage>
</organism>
<dbReference type="Proteomes" id="UP000013523">
    <property type="component" value="Chromosome"/>
</dbReference>
<protein>
    <submittedName>
        <fullName evidence="2">Uncharacterized protein</fullName>
    </submittedName>
</protein>
<dbReference type="AlphaFoldDB" id="R4K740"/>
<sequence length="150" mass="17535">MNEKEKLINTLIDKRYNEAYDINLLNKAKNEEQINENNDTLDKSVNLEAFEDKMNSALEKIDLVDNIDFNINIDTLKIIEQAEQIGAKKNSFKENIYFIITSILILSAFSIVFLKLGIKFVIYFQIVLAFIMPWSLIPLTKYSLRRNHNE</sequence>
<dbReference type="OrthoDB" id="9855233at2"/>
<keyword evidence="1" id="KW-0812">Transmembrane</keyword>
<proteinExistence type="predicted"/>
<feature type="transmembrane region" description="Helical" evidence="1">
    <location>
        <begin position="120"/>
        <end position="139"/>
    </location>
</feature>
<gene>
    <name evidence="2" type="ORF">Clopa_1368</name>
</gene>
<accession>R4K740</accession>